<sequence length="270" mass="31823">MLQRFTTKTFIIGLVAFLGWHSYGFAQQNRVNKKLIHEGNEQYKKQLYSDAEAAYKKVLEKDAKNQVANFNLGNSLYEQKRFDDARNQYTNAAKFAQNATQAANASYNVGNTFMSNQKWKESIEAYKEALRKNPHDEDARYNLAYAKEKLKQQQQQQQNKDNKDNKDDKKNKDQQNKDNKDNKDKKDQDKKDQKDKDQQKKDQQNKDQQDQNKDQDKKDGQKEKPQPMPSKLSEKEAKQLLQALQQEEKKLQDEKLKKVKGRPVPMQKDW</sequence>
<dbReference type="SUPFAM" id="SSF48452">
    <property type="entry name" value="TPR-like"/>
    <property type="match status" value="1"/>
</dbReference>
<dbReference type="EMBL" id="CP023777">
    <property type="protein sequence ID" value="ATL46778.1"/>
    <property type="molecule type" value="Genomic_DNA"/>
</dbReference>
<keyword evidence="1" id="KW-0802">TPR repeat</keyword>
<dbReference type="Proteomes" id="UP000220133">
    <property type="component" value="Chromosome"/>
</dbReference>
<dbReference type="PROSITE" id="PS50005">
    <property type="entry name" value="TPR"/>
    <property type="match status" value="1"/>
</dbReference>
<accession>A0A291QS06</accession>
<dbReference type="InterPro" id="IPR011990">
    <property type="entry name" value="TPR-like_helical_dom_sf"/>
</dbReference>
<dbReference type="InterPro" id="IPR019734">
    <property type="entry name" value="TPR_rpt"/>
</dbReference>
<dbReference type="KEGG" id="cbae:COR50_06085"/>
<dbReference type="PANTHER" id="PTHR44998:SF1">
    <property type="entry name" value="UDP-N-ACETYLGLUCOSAMINE--PEPTIDE N-ACETYLGLUCOSAMINYLTRANSFERASE 110 KDA SUBUNIT"/>
    <property type="match status" value="1"/>
</dbReference>
<keyword evidence="4" id="KW-1185">Reference proteome</keyword>
<dbReference type="Gene3D" id="1.25.40.10">
    <property type="entry name" value="Tetratricopeptide repeat domain"/>
    <property type="match status" value="2"/>
</dbReference>
<evidence type="ECO:0000313" key="3">
    <source>
        <dbReference type="EMBL" id="ATL46778.1"/>
    </source>
</evidence>
<protein>
    <submittedName>
        <fullName evidence="3">Uncharacterized protein</fullName>
    </submittedName>
</protein>
<dbReference type="PANTHER" id="PTHR44998">
    <property type="match status" value="1"/>
</dbReference>
<name>A0A291QS06_9BACT</name>
<gene>
    <name evidence="3" type="ORF">COR50_06085</name>
</gene>
<dbReference type="AlphaFoldDB" id="A0A291QS06"/>
<evidence type="ECO:0000256" key="2">
    <source>
        <dbReference type="SAM" id="MobiDB-lite"/>
    </source>
</evidence>
<evidence type="ECO:0000313" key="4">
    <source>
        <dbReference type="Proteomes" id="UP000220133"/>
    </source>
</evidence>
<organism evidence="3 4">
    <name type="scientific">Chitinophaga caeni</name>
    <dbReference type="NCBI Taxonomy" id="2029983"/>
    <lineage>
        <taxon>Bacteria</taxon>
        <taxon>Pseudomonadati</taxon>
        <taxon>Bacteroidota</taxon>
        <taxon>Chitinophagia</taxon>
        <taxon>Chitinophagales</taxon>
        <taxon>Chitinophagaceae</taxon>
        <taxon>Chitinophaga</taxon>
    </lineage>
</organism>
<dbReference type="RefSeq" id="WP_098193165.1">
    <property type="nucleotide sequence ID" value="NZ_CP023777.1"/>
</dbReference>
<dbReference type="SMART" id="SM00028">
    <property type="entry name" value="TPR"/>
    <property type="match status" value="3"/>
</dbReference>
<evidence type="ECO:0000256" key="1">
    <source>
        <dbReference type="PROSITE-ProRule" id="PRU00339"/>
    </source>
</evidence>
<proteinExistence type="predicted"/>
<feature type="repeat" description="TPR" evidence="1">
    <location>
        <begin position="103"/>
        <end position="136"/>
    </location>
</feature>
<dbReference type="Pfam" id="PF13432">
    <property type="entry name" value="TPR_16"/>
    <property type="match status" value="1"/>
</dbReference>
<feature type="compositionally biased region" description="Basic and acidic residues" evidence="2">
    <location>
        <begin position="160"/>
        <end position="225"/>
    </location>
</feature>
<dbReference type="Pfam" id="PF13414">
    <property type="entry name" value="TPR_11"/>
    <property type="match status" value="1"/>
</dbReference>
<dbReference type="OrthoDB" id="1525165at2"/>
<feature type="region of interest" description="Disordered" evidence="2">
    <location>
        <begin position="149"/>
        <end position="270"/>
    </location>
</feature>
<reference evidence="3 4" key="1">
    <citation type="submission" date="2017-10" db="EMBL/GenBank/DDBJ databases">
        <title>Paenichitinophaga pekingensis gen. nov., sp. nov., isolated from activated sludge.</title>
        <authorList>
            <person name="Jin D."/>
            <person name="Kong X."/>
            <person name="Deng Y."/>
            <person name="Bai Z."/>
        </authorList>
    </citation>
    <scope>NUCLEOTIDE SEQUENCE [LARGE SCALE GENOMIC DNA]</scope>
    <source>
        <strain evidence="3 4">13</strain>
    </source>
</reference>
<feature type="compositionally biased region" description="Basic and acidic residues" evidence="2">
    <location>
        <begin position="246"/>
        <end position="256"/>
    </location>
</feature>